<name>A0A0A2STG2_9GAMM</name>
<dbReference type="AlphaFoldDB" id="A0A0A2STG2"/>
<protein>
    <submittedName>
        <fullName evidence="1">Uncharacterized protein</fullName>
    </submittedName>
</protein>
<dbReference type="EMBL" id="JNCF01000043">
    <property type="protein sequence ID" value="KGP62744.1"/>
    <property type="molecule type" value="Genomic_DNA"/>
</dbReference>
<keyword evidence="2" id="KW-1185">Reference proteome</keyword>
<dbReference type="Proteomes" id="UP000054422">
    <property type="component" value="Unassembled WGS sequence"/>
</dbReference>
<comment type="caution">
    <text evidence="1">The sequence shown here is derived from an EMBL/GenBank/DDBJ whole genome shotgun (WGS) entry which is preliminary data.</text>
</comment>
<dbReference type="STRING" id="1498499.EP47_13735"/>
<dbReference type="OrthoDB" id="5651600at2"/>
<reference evidence="1 2" key="1">
    <citation type="submission" date="2014-05" db="EMBL/GenBank/DDBJ databases">
        <authorList>
            <person name="Rizzardi K."/>
            <person name="Winiecka-Krusnell J."/>
            <person name="Ramliden M."/>
            <person name="Alm E."/>
            <person name="Andersson S."/>
            <person name="Byfors S."/>
        </authorList>
    </citation>
    <scope>NUCLEOTIDE SEQUENCE [LARGE SCALE GENOMIC DNA]</scope>
    <source>
        <strain evidence="1 2">LEGN</strain>
    </source>
</reference>
<gene>
    <name evidence="1" type="ORF">EP47_13735</name>
</gene>
<accession>A0A0A2STG2</accession>
<sequence length="334" mass="38725">MIIGINKETDHFFLAICKIGWHSFLMLGVYDNFQVSHLLCRVGKFFDLSDRTGMEKYLKSYGALCGAIFSGSKAKIKDEGISKKHIGQAPITYQAYDITYEQYCEFVHYLEAIQTEKNRFQCFKPFVQDGNTIHFTQTSARVFPSHSLSPDLYTELHEISTSSTCRHTAINLVKTVTKSPTLPLVSPHFFINLPYKTQLDYGKPSKNIPFYVLPPPPHPLPQIGYSAVDKKKHLIARQLYHRMENLLLIDESTLSTVQKFNSLKNCYLQIIGSQKKQSIDELLLSIQQWKEENKENLQTLRRVYFWDFFIIRESATMQLINKIEEDLKHTKCSY</sequence>
<proteinExistence type="predicted"/>
<dbReference type="RefSeq" id="WP_035890653.1">
    <property type="nucleotide sequence ID" value="NZ_JNCF01000043.1"/>
</dbReference>
<evidence type="ECO:0000313" key="1">
    <source>
        <dbReference type="EMBL" id="KGP62744.1"/>
    </source>
</evidence>
<evidence type="ECO:0000313" key="2">
    <source>
        <dbReference type="Proteomes" id="UP000054422"/>
    </source>
</evidence>
<organism evidence="1 2">
    <name type="scientific">Legionella norrlandica</name>
    <dbReference type="NCBI Taxonomy" id="1498499"/>
    <lineage>
        <taxon>Bacteria</taxon>
        <taxon>Pseudomonadati</taxon>
        <taxon>Pseudomonadota</taxon>
        <taxon>Gammaproteobacteria</taxon>
        <taxon>Legionellales</taxon>
        <taxon>Legionellaceae</taxon>
        <taxon>Legionella</taxon>
    </lineage>
</organism>